<evidence type="ECO:0000313" key="3">
    <source>
        <dbReference type="Proteomes" id="UP001067235"/>
    </source>
</evidence>
<evidence type="ECO:0000256" key="1">
    <source>
        <dbReference type="SAM" id="Phobius"/>
    </source>
</evidence>
<reference evidence="2" key="1">
    <citation type="submission" date="2022-12" db="EMBL/GenBank/DDBJ databases">
        <authorList>
            <person name="Krivoruchko A.V."/>
            <person name="Elkin A."/>
        </authorList>
    </citation>
    <scope>NUCLEOTIDE SEQUENCE</scope>
    <source>
        <strain evidence="2">IEGM 1388</strain>
    </source>
</reference>
<keyword evidence="1" id="KW-1133">Transmembrane helix</keyword>
<gene>
    <name evidence="2" type="ORF">O4213_02570</name>
</gene>
<organism evidence="2 3">
    <name type="scientific">Gordonia rubripertincta</name>
    <name type="common">Rhodococcus corallinus</name>
    <dbReference type="NCBI Taxonomy" id="36822"/>
    <lineage>
        <taxon>Bacteria</taxon>
        <taxon>Bacillati</taxon>
        <taxon>Actinomycetota</taxon>
        <taxon>Actinomycetes</taxon>
        <taxon>Mycobacteriales</taxon>
        <taxon>Gordoniaceae</taxon>
        <taxon>Gordonia</taxon>
    </lineage>
</organism>
<protein>
    <submittedName>
        <fullName evidence="2">Uncharacterized protein</fullName>
    </submittedName>
</protein>
<evidence type="ECO:0000313" key="2">
    <source>
        <dbReference type="EMBL" id="MCZ4548849.1"/>
    </source>
</evidence>
<proteinExistence type="predicted"/>
<keyword evidence="1" id="KW-0812">Transmembrane</keyword>
<name>A0ABT4MPB8_GORRU</name>
<dbReference type="EMBL" id="JAPWIE010000001">
    <property type="protein sequence ID" value="MCZ4548849.1"/>
    <property type="molecule type" value="Genomic_DNA"/>
</dbReference>
<comment type="caution">
    <text evidence="2">The sequence shown here is derived from an EMBL/GenBank/DDBJ whole genome shotgun (WGS) entry which is preliminary data.</text>
</comment>
<dbReference type="Proteomes" id="UP001067235">
    <property type="component" value="Unassembled WGS sequence"/>
</dbReference>
<keyword evidence="1" id="KW-0472">Membrane</keyword>
<sequence length="66" mass="7420">MDEVTRWWDGVEEWLTSLSFVPQILVSAAIVVPLAIGLSYLMNLLVDGSFRLLDRRESADVDPGEQ</sequence>
<dbReference type="RefSeq" id="WP_084836704.1">
    <property type="nucleotide sequence ID" value="NZ_JAPWIE010000001.1"/>
</dbReference>
<feature type="transmembrane region" description="Helical" evidence="1">
    <location>
        <begin position="20"/>
        <end position="46"/>
    </location>
</feature>
<keyword evidence="3" id="KW-1185">Reference proteome</keyword>
<accession>A0ABT4MPB8</accession>